<protein>
    <submittedName>
        <fullName evidence="4">PilZ domain-containing protein</fullName>
    </submittedName>
</protein>
<evidence type="ECO:0000313" key="5">
    <source>
        <dbReference type="Proteomes" id="UP000186599"/>
    </source>
</evidence>
<dbReference type="Pfam" id="PF07238">
    <property type="entry name" value="PilZ"/>
    <property type="match status" value="1"/>
</dbReference>
<dbReference type="InterPro" id="IPR009875">
    <property type="entry name" value="PilZ_domain"/>
</dbReference>
<dbReference type="RefSeq" id="WP_036991581.1">
    <property type="nucleotide sequence ID" value="NZ_FOGN01000002.1"/>
</dbReference>
<dbReference type="Gene3D" id="2.40.10.220">
    <property type="entry name" value="predicted glycosyltransferase like domains"/>
    <property type="match status" value="1"/>
</dbReference>
<dbReference type="AlphaFoldDB" id="A0A031MF63"/>
<name>A0A031MF63_9GAMM</name>
<dbReference type="STRING" id="653930.SAMN05216589_1658"/>
<evidence type="ECO:0000313" key="2">
    <source>
        <dbReference type="EMBL" id="SER87616.1"/>
    </source>
</evidence>
<dbReference type="SUPFAM" id="SSF141371">
    <property type="entry name" value="PilZ domain-like"/>
    <property type="match status" value="1"/>
</dbReference>
<dbReference type="EMBL" id="FOGN01000002">
    <property type="protein sequence ID" value="SER87616.1"/>
    <property type="molecule type" value="Genomic_DNA"/>
</dbReference>
<evidence type="ECO:0000313" key="3">
    <source>
        <dbReference type="EMBL" id="SFL93236.1"/>
    </source>
</evidence>
<dbReference type="EMBL" id="FOUA01000002">
    <property type="protein sequence ID" value="SFL93236.1"/>
    <property type="molecule type" value="Genomic_DNA"/>
</dbReference>
<evidence type="ECO:0000313" key="4">
    <source>
        <dbReference type="EMBL" id="TKA92824.1"/>
    </source>
</evidence>
<evidence type="ECO:0000259" key="1">
    <source>
        <dbReference type="Pfam" id="PF07238"/>
    </source>
</evidence>
<organism evidence="4 7">
    <name type="scientific">Halopseudomonas bauzanensis</name>
    <dbReference type="NCBI Taxonomy" id="653930"/>
    <lineage>
        <taxon>Bacteria</taxon>
        <taxon>Pseudomonadati</taxon>
        <taxon>Pseudomonadota</taxon>
        <taxon>Gammaproteobacteria</taxon>
        <taxon>Pseudomonadales</taxon>
        <taxon>Pseudomonadaceae</taxon>
        <taxon>Halopseudomonas</taxon>
    </lineage>
</organism>
<proteinExistence type="predicted"/>
<gene>
    <name evidence="4" type="ORF">FA869_01145</name>
    <name evidence="3" type="ORF">SAMN04487855_1655</name>
    <name evidence="2" type="ORF">SAMN05216589_1658</name>
</gene>
<dbReference type="OrthoDB" id="7063880at2"/>
<dbReference type="GO" id="GO:0035438">
    <property type="term" value="F:cyclic-di-GMP binding"/>
    <property type="evidence" value="ECO:0007669"/>
    <property type="project" value="InterPro"/>
</dbReference>
<keyword evidence="5" id="KW-1185">Reference proteome</keyword>
<sequence>MSNQRQYPRTMMKCRIKITHPAIGSLTAQTRDLSDGGVFVEHPDLAALAVGDEVTGQVQDMPIEAPVLRMVIQRVVPGQGVGLAFLDEA</sequence>
<evidence type="ECO:0000313" key="6">
    <source>
        <dbReference type="Proteomes" id="UP000186904"/>
    </source>
</evidence>
<dbReference type="Proteomes" id="UP000305198">
    <property type="component" value="Unassembled WGS sequence"/>
</dbReference>
<accession>A0A031MF63</accession>
<feature type="domain" description="PilZ" evidence="1">
    <location>
        <begin position="3"/>
        <end position="87"/>
    </location>
</feature>
<dbReference type="Proteomes" id="UP000186599">
    <property type="component" value="Unassembled WGS sequence"/>
</dbReference>
<reference evidence="5 6" key="1">
    <citation type="submission" date="2016-10" db="EMBL/GenBank/DDBJ databases">
        <authorList>
            <person name="de Groot N.N."/>
        </authorList>
    </citation>
    <scope>NUCLEOTIDE SEQUENCE [LARGE SCALE GENOMIC DNA]</scope>
    <source>
        <strain evidence="3 5">CGMCC 1.9095</strain>
        <strain evidence="2 6">DSM 22558</strain>
    </source>
</reference>
<evidence type="ECO:0000313" key="7">
    <source>
        <dbReference type="Proteomes" id="UP000305198"/>
    </source>
</evidence>
<dbReference type="EMBL" id="SWAV01000001">
    <property type="protein sequence ID" value="TKA92824.1"/>
    <property type="molecule type" value="Genomic_DNA"/>
</dbReference>
<dbReference type="Proteomes" id="UP000186904">
    <property type="component" value="Unassembled WGS sequence"/>
</dbReference>
<reference evidence="4 7" key="2">
    <citation type="submission" date="2019-04" db="EMBL/GenBank/DDBJ databases">
        <title>Crypto-aerobic microbial life in anoxic (sulfidic) marine sediments.</title>
        <authorList>
            <person name="Bhattacharya S."/>
            <person name="Roy C."/>
            <person name="Mondal N."/>
            <person name="Sarkar J."/>
            <person name="Mandal S."/>
            <person name="Rameez M.J."/>
            <person name="Ghosh W."/>
        </authorList>
    </citation>
    <scope>NUCLEOTIDE SEQUENCE [LARGE SCALE GENOMIC DNA]</scope>
    <source>
        <strain evidence="4 7">SBBB</strain>
    </source>
</reference>